<feature type="signal peptide" evidence="1">
    <location>
        <begin position="1"/>
        <end position="31"/>
    </location>
</feature>
<sequence>MTPQPNPQRLRPQPRPLARLSALVLLPALLAACTGTEEPQVALRVALLTDGGATLRTVTPNADSNSAPVNADKTVAVTDGVTLNSLSGGQRLALTLSTGIESRDSDLADVQPFAALPFAQTCLVQTASSASRDRLLALSQCPNGPQQLALYNASGSLVWTALLRAYLPPTPGQDVPPVSLAVLGDVGLVARPRVGGGSEVLRAAPRNSGDTVAEVSDPLPTPAIRALVAYNQGILAATDGGVQKVDAAGVPDGTALAAFGARRFDRLWSGTAGSQNLLAAWRSNVLSNQSAQPLLVWDGNTSRTAATVASVSDLRDLTLAPDGNLYTLTASTLTRYNTALGLQSGNFTPRVLLTGLNDARAVVWLVPPVTATAD</sequence>
<keyword evidence="1" id="KW-0732">Signal</keyword>
<evidence type="ECO:0000313" key="2">
    <source>
        <dbReference type="EMBL" id="MBB6015945.1"/>
    </source>
</evidence>
<dbReference type="InterPro" id="IPR011047">
    <property type="entry name" value="Quinoprotein_ADH-like_sf"/>
</dbReference>
<dbReference type="Proteomes" id="UP000629870">
    <property type="component" value="Unassembled WGS sequence"/>
</dbReference>
<dbReference type="EMBL" id="JACHEW010000004">
    <property type="protein sequence ID" value="MBB6015945.1"/>
    <property type="molecule type" value="Genomic_DNA"/>
</dbReference>
<organism evidence="2 3">
    <name type="scientific">Deinococcus radiopugnans ATCC 19172</name>
    <dbReference type="NCBI Taxonomy" id="585398"/>
    <lineage>
        <taxon>Bacteria</taxon>
        <taxon>Thermotogati</taxon>
        <taxon>Deinococcota</taxon>
        <taxon>Deinococci</taxon>
        <taxon>Deinococcales</taxon>
        <taxon>Deinococcaceae</taxon>
        <taxon>Deinococcus</taxon>
    </lineage>
</organism>
<feature type="chain" id="PRO_5045523334" evidence="1">
    <location>
        <begin position="32"/>
        <end position="374"/>
    </location>
</feature>
<protein>
    <submittedName>
        <fullName evidence="2">Uncharacterized protein</fullName>
    </submittedName>
</protein>
<dbReference type="SUPFAM" id="SSF50998">
    <property type="entry name" value="Quinoprotein alcohol dehydrogenase-like"/>
    <property type="match status" value="1"/>
</dbReference>
<gene>
    <name evidence="2" type="ORF">HNQ04_001177</name>
</gene>
<accession>A0ABR6NPH6</accession>
<keyword evidence="3" id="KW-1185">Reference proteome</keyword>
<proteinExistence type="predicted"/>
<comment type="caution">
    <text evidence="2">The sequence shown here is derived from an EMBL/GenBank/DDBJ whole genome shotgun (WGS) entry which is preliminary data.</text>
</comment>
<reference evidence="2 3" key="1">
    <citation type="submission" date="2020-08" db="EMBL/GenBank/DDBJ databases">
        <title>Genomic Encyclopedia of Type Strains, Phase IV (KMG-IV): sequencing the most valuable type-strain genomes for metagenomic binning, comparative biology and taxonomic classification.</title>
        <authorList>
            <person name="Goeker M."/>
        </authorList>
    </citation>
    <scope>NUCLEOTIDE SEQUENCE [LARGE SCALE GENOMIC DNA]</scope>
    <source>
        <strain evidence="2 3">DSM 12027</strain>
    </source>
</reference>
<evidence type="ECO:0000313" key="3">
    <source>
        <dbReference type="Proteomes" id="UP000629870"/>
    </source>
</evidence>
<name>A0ABR6NPH6_9DEIO</name>
<evidence type="ECO:0000256" key="1">
    <source>
        <dbReference type="SAM" id="SignalP"/>
    </source>
</evidence>
<dbReference type="RefSeq" id="WP_249038952.1">
    <property type="nucleotide sequence ID" value="NZ_JACHEW010000004.1"/>
</dbReference>